<dbReference type="PROSITE" id="PS01303">
    <property type="entry name" value="BCCT"/>
    <property type="match status" value="1"/>
</dbReference>
<dbReference type="GO" id="GO:0022857">
    <property type="term" value="F:transmembrane transporter activity"/>
    <property type="evidence" value="ECO:0007669"/>
    <property type="project" value="InterPro"/>
</dbReference>
<feature type="transmembrane region" description="Helical" evidence="9">
    <location>
        <begin position="306"/>
        <end position="324"/>
    </location>
</feature>
<dbReference type="EMBL" id="CP042344">
    <property type="protein sequence ID" value="QEA13729.1"/>
    <property type="molecule type" value="Genomic_DNA"/>
</dbReference>
<reference evidence="10 11" key="1">
    <citation type="submission" date="2019-07" db="EMBL/GenBank/DDBJ databases">
        <title>Complete genome sequence of Comamonas sp. NLF 7-7 isolated from livestock.</title>
        <authorList>
            <person name="Kim D.H."/>
            <person name="Kim J.G."/>
        </authorList>
    </citation>
    <scope>NUCLEOTIDE SEQUENCE [LARGE SCALE GENOMIC DNA]</scope>
    <source>
        <strain evidence="10 11">NLF 7-7</strain>
    </source>
</reference>
<dbReference type="AlphaFoldDB" id="A0A5B8RVU3"/>
<keyword evidence="6 9" id="KW-1133">Transmembrane helix</keyword>
<proteinExistence type="inferred from homology"/>
<evidence type="ECO:0000256" key="7">
    <source>
        <dbReference type="ARBA" id="ARBA00023136"/>
    </source>
</evidence>
<protein>
    <submittedName>
        <fullName evidence="10">BCCT family transporter</fullName>
    </submittedName>
</protein>
<evidence type="ECO:0000256" key="1">
    <source>
        <dbReference type="ARBA" id="ARBA00004651"/>
    </source>
</evidence>
<feature type="transmembrane region" description="Helical" evidence="9">
    <location>
        <begin position="459"/>
        <end position="482"/>
    </location>
</feature>
<evidence type="ECO:0000256" key="9">
    <source>
        <dbReference type="SAM" id="Phobius"/>
    </source>
</evidence>
<dbReference type="Pfam" id="PF02028">
    <property type="entry name" value="BCCT"/>
    <property type="match status" value="1"/>
</dbReference>
<evidence type="ECO:0000256" key="4">
    <source>
        <dbReference type="ARBA" id="ARBA00022475"/>
    </source>
</evidence>
<feature type="transmembrane region" description="Helical" evidence="9">
    <location>
        <begin position="434"/>
        <end position="453"/>
    </location>
</feature>
<feature type="transmembrane region" description="Helical" evidence="9">
    <location>
        <begin position="336"/>
        <end position="359"/>
    </location>
</feature>
<comment type="similarity">
    <text evidence="2">Belongs to the BCCT transporter (TC 2.A.15) family.</text>
</comment>
<evidence type="ECO:0000256" key="2">
    <source>
        <dbReference type="ARBA" id="ARBA00005658"/>
    </source>
</evidence>
<feature type="transmembrane region" description="Helical" evidence="9">
    <location>
        <begin position="218"/>
        <end position="239"/>
    </location>
</feature>
<feature type="transmembrane region" description="Helical" evidence="9">
    <location>
        <begin position="251"/>
        <end position="271"/>
    </location>
</feature>
<dbReference type="KEGG" id="cof:FOZ74_12195"/>
<dbReference type="NCBIfam" id="TIGR00842">
    <property type="entry name" value="bcct"/>
    <property type="match status" value="1"/>
</dbReference>
<sequence>MVFHVSIAIVAVLVLLAGLVPGPFNAAMQSALGVVVHGAGWMYLLVVFVTLLFLLYLAFGRLGALRIGGEDAEPEFSRVSWLSMLFAAGMGIGLVFWGAAEPISHFVRPPEGLAPQTSVAARAAMRYAFFHWGLHPWAIYALIGLAMAWFQYNRGGRGLVSDMLEPVLGRHHAGWAGQVVNIAAVVATAIGVATTLGFGTIQIAAGLERVFGIKATQTLQLATIGVAFVLYMASSTSGVERGIKWLSNTNLLLAGLLMLAVLLLGPTGALFDTFTTTLGAYVNQLVTMSLRLSPFSESTWSFDWTVFYWAWWIAWAPFVGAFIARVSRGRTVKEFVIGVVLAPTLLGFAWFAVFGGAALHAQIFGQADLVQALANGYETVLFVLFDSLPASMLLSVVALVLLIIFFVTSADSAVLVLASMSTDEAGDPPLRRRVVWGVAVALIAAALLVAGGLQALQGLITIAALPFALLMLLVIVSLFRVLDGETTRLRRERQQQRHMMQTWVQREMAQQARQYAPAPGAPAPRAPGSPDGG</sequence>
<keyword evidence="3" id="KW-0813">Transport</keyword>
<dbReference type="GO" id="GO:0005886">
    <property type="term" value="C:plasma membrane"/>
    <property type="evidence" value="ECO:0007669"/>
    <property type="project" value="UniProtKB-SubCell"/>
</dbReference>
<gene>
    <name evidence="10" type="ORF">FOZ74_12195</name>
</gene>
<feature type="transmembrane region" description="Helical" evidence="9">
    <location>
        <begin position="42"/>
        <end position="59"/>
    </location>
</feature>
<evidence type="ECO:0000256" key="8">
    <source>
        <dbReference type="SAM" id="MobiDB-lite"/>
    </source>
</evidence>
<evidence type="ECO:0000256" key="3">
    <source>
        <dbReference type="ARBA" id="ARBA00022448"/>
    </source>
</evidence>
<dbReference type="PANTHER" id="PTHR30047:SF7">
    <property type="entry name" value="HIGH-AFFINITY CHOLINE TRANSPORT PROTEIN"/>
    <property type="match status" value="1"/>
</dbReference>
<keyword evidence="7 9" id="KW-0472">Membrane</keyword>
<evidence type="ECO:0000313" key="10">
    <source>
        <dbReference type="EMBL" id="QEA13729.1"/>
    </source>
</evidence>
<feature type="region of interest" description="Disordered" evidence="8">
    <location>
        <begin position="510"/>
        <end position="533"/>
    </location>
</feature>
<dbReference type="Proteomes" id="UP000321199">
    <property type="component" value="Chromosome"/>
</dbReference>
<feature type="transmembrane region" description="Helical" evidence="9">
    <location>
        <begin position="392"/>
        <end position="422"/>
    </location>
</feature>
<keyword evidence="11" id="KW-1185">Reference proteome</keyword>
<evidence type="ECO:0000313" key="11">
    <source>
        <dbReference type="Proteomes" id="UP000321199"/>
    </source>
</evidence>
<dbReference type="InterPro" id="IPR018093">
    <property type="entry name" value="BCCT_CS"/>
</dbReference>
<comment type="subcellular location">
    <subcellularLocation>
        <location evidence="1">Cell membrane</location>
        <topology evidence="1">Multi-pass membrane protein</topology>
    </subcellularLocation>
</comment>
<feature type="transmembrane region" description="Helical" evidence="9">
    <location>
        <begin position="173"/>
        <end position="198"/>
    </location>
</feature>
<dbReference type="OrthoDB" id="9775735at2"/>
<dbReference type="InterPro" id="IPR000060">
    <property type="entry name" value="BCCT_transptr"/>
</dbReference>
<dbReference type="RefSeq" id="WP_146913319.1">
    <property type="nucleotide sequence ID" value="NZ_CP042344.1"/>
</dbReference>
<feature type="transmembrane region" description="Helical" evidence="9">
    <location>
        <begin position="79"/>
        <end position="100"/>
    </location>
</feature>
<evidence type="ECO:0000256" key="6">
    <source>
        <dbReference type="ARBA" id="ARBA00022989"/>
    </source>
</evidence>
<keyword evidence="4" id="KW-1003">Cell membrane</keyword>
<organism evidence="10 11">
    <name type="scientific">Comamonas flocculans</name>
    <dbReference type="NCBI Taxonomy" id="2597701"/>
    <lineage>
        <taxon>Bacteria</taxon>
        <taxon>Pseudomonadati</taxon>
        <taxon>Pseudomonadota</taxon>
        <taxon>Betaproteobacteria</taxon>
        <taxon>Burkholderiales</taxon>
        <taxon>Comamonadaceae</taxon>
        <taxon>Comamonas</taxon>
    </lineage>
</organism>
<dbReference type="PANTHER" id="PTHR30047">
    <property type="entry name" value="HIGH-AFFINITY CHOLINE TRANSPORT PROTEIN-RELATED"/>
    <property type="match status" value="1"/>
</dbReference>
<accession>A0A5B8RVU3</accession>
<keyword evidence="5 9" id="KW-0812">Transmembrane</keyword>
<feature type="transmembrane region" description="Helical" evidence="9">
    <location>
        <begin position="134"/>
        <end position="152"/>
    </location>
</feature>
<evidence type="ECO:0000256" key="5">
    <source>
        <dbReference type="ARBA" id="ARBA00022692"/>
    </source>
</evidence>
<name>A0A5B8RVU3_9BURK</name>